<dbReference type="GO" id="GO:0004719">
    <property type="term" value="F:protein-L-isoaspartate (D-aspartate) O-methyltransferase activity"/>
    <property type="evidence" value="ECO:0007669"/>
    <property type="project" value="UniProtKB-UniRule"/>
</dbReference>
<dbReference type="EMBL" id="JABBNT010000002">
    <property type="protein sequence ID" value="NMM44085.1"/>
    <property type="molecule type" value="Genomic_DNA"/>
</dbReference>
<keyword evidence="3 7" id="KW-0963">Cytoplasm</keyword>
<organism evidence="8 9">
    <name type="scientific">Pacificispira spongiicola</name>
    <dbReference type="NCBI Taxonomy" id="2729598"/>
    <lineage>
        <taxon>Bacteria</taxon>
        <taxon>Pseudomonadati</taxon>
        <taxon>Pseudomonadota</taxon>
        <taxon>Alphaproteobacteria</taxon>
        <taxon>Rhodospirillales</taxon>
        <taxon>Rhodospirillaceae</taxon>
        <taxon>Pacificispira</taxon>
    </lineage>
</organism>
<keyword evidence="4 7" id="KW-0489">Methyltransferase</keyword>
<dbReference type="CDD" id="cd02440">
    <property type="entry name" value="AdoMet_MTases"/>
    <property type="match status" value="1"/>
</dbReference>
<dbReference type="Gene3D" id="3.40.50.150">
    <property type="entry name" value="Vaccinia Virus protein VP39"/>
    <property type="match status" value="1"/>
</dbReference>
<dbReference type="Pfam" id="PF01135">
    <property type="entry name" value="PCMT"/>
    <property type="match status" value="1"/>
</dbReference>
<dbReference type="EC" id="2.1.1.77" evidence="7"/>
<dbReference type="PROSITE" id="PS01279">
    <property type="entry name" value="PCMT"/>
    <property type="match status" value="1"/>
</dbReference>
<dbReference type="Proteomes" id="UP000539372">
    <property type="component" value="Unassembled WGS sequence"/>
</dbReference>
<gene>
    <name evidence="7" type="primary">pcm</name>
    <name evidence="8" type="ORF">HH303_06330</name>
</gene>
<evidence type="ECO:0000256" key="1">
    <source>
        <dbReference type="ARBA" id="ARBA00004496"/>
    </source>
</evidence>
<dbReference type="NCBIfam" id="TIGR00080">
    <property type="entry name" value="pimt"/>
    <property type="match status" value="1"/>
</dbReference>
<evidence type="ECO:0000256" key="3">
    <source>
        <dbReference type="ARBA" id="ARBA00022490"/>
    </source>
</evidence>
<evidence type="ECO:0000256" key="4">
    <source>
        <dbReference type="ARBA" id="ARBA00022603"/>
    </source>
</evidence>
<keyword evidence="5 7" id="KW-0808">Transferase</keyword>
<sequence>MDETVIAMDLQSERARLILTLRRNGISDQAVLTALEQIPREYFVPDTFLRHAYDDSALPIGRGQTISQPLVVAMMTEALALNKRCKVLEIGTGSGYQAAILSRLSRRVYTIERHKPLLRESESLFKHFDLHNIVTRYGDGMAGWPEQAPFDRIIVTAAAMEVPQALIDQLAPDGIIVAPVGDAHHPQRLLRGTRTDAGMDWVELGGVRFVPLLPGVEAES</sequence>
<protein>
    <recommendedName>
        <fullName evidence="7">Protein-L-isoaspartate O-methyltransferase</fullName>
        <ecNumber evidence="7">2.1.1.77</ecNumber>
    </recommendedName>
    <alternativeName>
        <fullName evidence="7">L-isoaspartyl protein carboxyl methyltransferase</fullName>
    </alternativeName>
    <alternativeName>
        <fullName evidence="7">Protein L-isoaspartyl methyltransferase</fullName>
    </alternativeName>
    <alternativeName>
        <fullName evidence="7">Protein-beta-aspartate methyltransferase</fullName>
        <shortName evidence="7">PIMT</shortName>
    </alternativeName>
</protein>
<dbReference type="GO" id="GO:0030091">
    <property type="term" value="P:protein repair"/>
    <property type="evidence" value="ECO:0007669"/>
    <property type="project" value="UniProtKB-UniRule"/>
</dbReference>
<dbReference type="InterPro" id="IPR029063">
    <property type="entry name" value="SAM-dependent_MTases_sf"/>
</dbReference>
<dbReference type="PANTHER" id="PTHR11579">
    <property type="entry name" value="PROTEIN-L-ISOASPARTATE O-METHYLTRANSFERASE"/>
    <property type="match status" value="1"/>
</dbReference>
<feature type="active site" evidence="7">
    <location>
        <position position="67"/>
    </location>
</feature>
<keyword evidence="9" id="KW-1185">Reference proteome</keyword>
<evidence type="ECO:0000313" key="9">
    <source>
        <dbReference type="Proteomes" id="UP000539372"/>
    </source>
</evidence>
<evidence type="ECO:0000256" key="7">
    <source>
        <dbReference type="HAMAP-Rule" id="MF_00090"/>
    </source>
</evidence>
<comment type="catalytic activity">
    <reaction evidence="7">
        <text>[protein]-L-isoaspartate + S-adenosyl-L-methionine = [protein]-L-isoaspartate alpha-methyl ester + S-adenosyl-L-homocysteine</text>
        <dbReference type="Rhea" id="RHEA:12705"/>
        <dbReference type="Rhea" id="RHEA-COMP:12143"/>
        <dbReference type="Rhea" id="RHEA-COMP:12144"/>
        <dbReference type="ChEBI" id="CHEBI:57856"/>
        <dbReference type="ChEBI" id="CHEBI:59789"/>
        <dbReference type="ChEBI" id="CHEBI:90596"/>
        <dbReference type="ChEBI" id="CHEBI:90598"/>
        <dbReference type="EC" id="2.1.1.77"/>
    </reaction>
</comment>
<evidence type="ECO:0000256" key="6">
    <source>
        <dbReference type="ARBA" id="ARBA00022691"/>
    </source>
</evidence>
<accession>A0A7Y0DYT2</accession>
<dbReference type="GO" id="GO:0005737">
    <property type="term" value="C:cytoplasm"/>
    <property type="evidence" value="ECO:0007669"/>
    <property type="project" value="UniProtKB-SubCell"/>
</dbReference>
<name>A0A7Y0DYT2_9PROT</name>
<dbReference type="PANTHER" id="PTHR11579:SF0">
    <property type="entry name" value="PROTEIN-L-ISOASPARTATE(D-ASPARTATE) O-METHYLTRANSFERASE"/>
    <property type="match status" value="1"/>
</dbReference>
<dbReference type="SUPFAM" id="SSF53335">
    <property type="entry name" value="S-adenosyl-L-methionine-dependent methyltransferases"/>
    <property type="match status" value="1"/>
</dbReference>
<comment type="similarity">
    <text evidence="2 7">Belongs to the methyltransferase superfamily. L-isoaspartyl/D-aspartyl protein methyltransferase family.</text>
</comment>
<dbReference type="AlphaFoldDB" id="A0A7Y0DYT2"/>
<dbReference type="HAMAP" id="MF_00090">
    <property type="entry name" value="PIMT"/>
    <property type="match status" value="1"/>
</dbReference>
<evidence type="ECO:0000313" key="8">
    <source>
        <dbReference type="EMBL" id="NMM44085.1"/>
    </source>
</evidence>
<evidence type="ECO:0000256" key="5">
    <source>
        <dbReference type="ARBA" id="ARBA00022679"/>
    </source>
</evidence>
<keyword evidence="6 7" id="KW-0949">S-adenosyl-L-methionine</keyword>
<dbReference type="GO" id="GO:0032259">
    <property type="term" value="P:methylation"/>
    <property type="evidence" value="ECO:0007669"/>
    <property type="project" value="UniProtKB-KW"/>
</dbReference>
<proteinExistence type="inferred from homology"/>
<comment type="subcellular location">
    <subcellularLocation>
        <location evidence="1 7">Cytoplasm</location>
    </subcellularLocation>
</comment>
<evidence type="ECO:0000256" key="2">
    <source>
        <dbReference type="ARBA" id="ARBA00005369"/>
    </source>
</evidence>
<comment type="caution">
    <text evidence="8">The sequence shown here is derived from an EMBL/GenBank/DDBJ whole genome shotgun (WGS) entry which is preliminary data.</text>
</comment>
<dbReference type="NCBIfam" id="NF001453">
    <property type="entry name" value="PRK00312.1"/>
    <property type="match status" value="1"/>
</dbReference>
<comment type="function">
    <text evidence="7">Catalyzes the methyl esterification of L-isoaspartyl residues in peptides and proteins that result from spontaneous decomposition of normal L-aspartyl and L-asparaginyl residues. It plays a role in the repair and/or degradation of damaged proteins.</text>
</comment>
<dbReference type="FunFam" id="3.40.50.150:FF:000010">
    <property type="entry name" value="Protein-L-isoaspartate O-methyltransferase"/>
    <property type="match status" value="1"/>
</dbReference>
<reference evidence="8 9" key="1">
    <citation type="submission" date="2020-04" db="EMBL/GenBank/DDBJ databases">
        <title>Rhodospirillaceae bacterium KN72 isolated from deep sea.</title>
        <authorList>
            <person name="Zhang D.-C."/>
        </authorList>
    </citation>
    <scope>NUCLEOTIDE SEQUENCE [LARGE SCALE GENOMIC DNA]</scope>
    <source>
        <strain evidence="8 9">KN72</strain>
    </source>
</reference>
<dbReference type="InterPro" id="IPR000682">
    <property type="entry name" value="PCMT"/>
</dbReference>